<proteinExistence type="predicted"/>
<keyword evidence="7" id="KW-1133">Transmembrane helix</keyword>
<dbReference type="PANTHER" id="PTHR13036:SF0">
    <property type="entry name" value="CHITOBIOSYLDIPHOSPHODOLICHOL BETA-MANNOSYLTRANSFERASE"/>
    <property type="match status" value="1"/>
</dbReference>
<sequence>MGKAPTGTGQGAEHVHWVLVLGDFGRSPRMQYHTLSLSQQPSTDVHVVAYGGSAPLLELREAANVHIHLVPEPPAFLRRLPRILFLVCKVLQQLAALLWMMLVTLPSPGHILLQNPPAIPTMVVCWLASRRHGAKLVIDWHNYGYTILALTQGPRHPLVRMARSYERFWGRKGQGHFCVTKAMKDDLHAGWGIEATVLYDRPPAFFQRTPLPTIHTLFRKLGPALEQPSSRDFLTARSTAEAASRAQEAAELTAVTMKRPGQAVSQRVDRPAVVVSSTSWTPDEDFSILLDAAVRYDELASAGPGPGSAALPELLLLITGKGPQKEMYLAKIAAMSFSKVAIRALWLESADYPLLLGAADVGVCLHASSSGLDLPMKVVDMYGSGLPVCALSYSCIGELVSDGETGLLFSSAEQLAQQLAGLLAGFPAAPSAQLQALQASVAAKEQGLRWNENWKRVAAPVLGY</sequence>
<accession>A0A835XDA7</accession>
<keyword evidence="11" id="KW-1185">Reference proteome</keyword>
<dbReference type="Proteomes" id="UP000612055">
    <property type="component" value="Unassembled WGS sequence"/>
</dbReference>
<evidence type="ECO:0000256" key="3">
    <source>
        <dbReference type="ARBA" id="ARBA00022676"/>
    </source>
</evidence>
<dbReference type="AlphaFoldDB" id="A0A835XDA7"/>
<name>A0A835XDA7_9CHLO</name>
<dbReference type="FunFam" id="3.40.50.2000:FF:000109">
    <property type="entry name" value="Chitobiosyldiphosphodolichol beta-mannosyltransferase"/>
    <property type="match status" value="1"/>
</dbReference>
<evidence type="ECO:0000256" key="4">
    <source>
        <dbReference type="ARBA" id="ARBA00022679"/>
    </source>
</evidence>
<comment type="subcellular location">
    <subcellularLocation>
        <location evidence="1">Endoplasmic reticulum membrane</location>
        <topology evidence="1">Single-pass membrane protein</topology>
    </subcellularLocation>
</comment>
<comment type="pathway">
    <text evidence="2">Protein modification; protein glycosylation.</text>
</comment>
<evidence type="ECO:0000256" key="5">
    <source>
        <dbReference type="ARBA" id="ARBA00022692"/>
    </source>
</evidence>
<dbReference type="PANTHER" id="PTHR13036">
    <property type="entry name" value="BETA1,4 MANNOSYLTRANSFERASE"/>
    <property type="match status" value="1"/>
</dbReference>
<dbReference type="Pfam" id="PF13579">
    <property type="entry name" value="Glyco_trans_4_4"/>
    <property type="match status" value="1"/>
</dbReference>
<evidence type="ECO:0000256" key="2">
    <source>
        <dbReference type="ARBA" id="ARBA00004922"/>
    </source>
</evidence>
<gene>
    <name evidence="10" type="ORF">HYH03_018707</name>
</gene>
<dbReference type="GO" id="GO:0000030">
    <property type="term" value="F:mannosyltransferase activity"/>
    <property type="evidence" value="ECO:0007669"/>
    <property type="project" value="InterPro"/>
</dbReference>
<protein>
    <recommendedName>
        <fullName evidence="9">Glycosyltransferase subfamily 4-like N-terminal domain-containing protein</fullName>
    </recommendedName>
</protein>
<reference evidence="10" key="1">
    <citation type="journal article" date="2020" name="bioRxiv">
        <title>Comparative genomics of Chlamydomonas.</title>
        <authorList>
            <person name="Craig R.J."/>
            <person name="Hasan A.R."/>
            <person name="Ness R.W."/>
            <person name="Keightley P.D."/>
        </authorList>
    </citation>
    <scope>NUCLEOTIDE SEQUENCE</scope>
    <source>
        <strain evidence="10">CCAP 11/70</strain>
    </source>
</reference>
<dbReference type="InterPro" id="IPR026051">
    <property type="entry name" value="ALG1-like"/>
</dbReference>
<dbReference type="Pfam" id="PF13692">
    <property type="entry name" value="Glyco_trans_1_4"/>
    <property type="match status" value="1"/>
</dbReference>
<keyword evidence="6" id="KW-0256">Endoplasmic reticulum</keyword>
<evidence type="ECO:0000313" key="10">
    <source>
        <dbReference type="EMBL" id="KAG2482357.1"/>
    </source>
</evidence>
<dbReference type="SUPFAM" id="SSF53756">
    <property type="entry name" value="UDP-Glycosyltransferase/glycogen phosphorylase"/>
    <property type="match status" value="1"/>
</dbReference>
<evidence type="ECO:0000256" key="8">
    <source>
        <dbReference type="ARBA" id="ARBA00023136"/>
    </source>
</evidence>
<keyword evidence="8" id="KW-0472">Membrane</keyword>
<evidence type="ECO:0000313" key="11">
    <source>
        <dbReference type="Proteomes" id="UP000612055"/>
    </source>
</evidence>
<dbReference type="EMBL" id="JAEHOE010000229">
    <property type="protein sequence ID" value="KAG2482357.1"/>
    <property type="molecule type" value="Genomic_DNA"/>
</dbReference>
<dbReference type="InterPro" id="IPR028098">
    <property type="entry name" value="Glyco_trans_4-like_N"/>
</dbReference>
<keyword evidence="4" id="KW-0808">Transferase</keyword>
<dbReference type="Gene3D" id="3.40.50.2000">
    <property type="entry name" value="Glycogen Phosphorylase B"/>
    <property type="match status" value="1"/>
</dbReference>
<dbReference type="OrthoDB" id="614844at2759"/>
<keyword evidence="5" id="KW-0812">Transmembrane</keyword>
<evidence type="ECO:0000256" key="1">
    <source>
        <dbReference type="ARBA" id="ARBA00004389"/>
    </source>
</evidence>
<evidence type="ECO:0000259" key="9">
    <source>
        <dbReference type="Pfam" id="PF13579"/>
    </source>
</evidence>
<keyword evidence="3" id="KW-0328">Glycosyltransferase</keyword>
<evidence type="ECO:0000256" key="7">
    <source>
        <dbReference type="ARBA" id="ARBA00022989"/>
    </source>
</evidence>
<organism evidence="10 11">
    <name type="scientific">Edaphochlamys debaryana</name>
    <dbReference type="NCBI Taxonomy" id="47281"/>
    <lineage>
        <taxon>Eukaryota</taxon>
        <taxon>Viridiplantae</taxon>
        <taxon>Chlorophyta</taxon>
        <taxon>core chlorophytes</taxon>
        <taxon>Chlorophyceae</taxon>
        <taxon>CS clade</taxon>
        <taxon>Chlamydomonadales</taxon>
        <taxon>Chlamydomonadales incertae sedis</taxon>
        <taxon>Edaphochlamys</taxon>
    </lineage>
</organism>
<comment type="caution">
    <text evidence="10">The sequence shown here is derived from an EMBL/GenBank/DDBJ whole genome shotgun (WGS) entry which is preliminary data.</text>
</comment>
<dbReference type="GO" id="GO:0005789">
    <property type="term" value="C:endoplasmic reticulum membrane"/>
    <property type="evidence" value="ECO:0007669"/>
    <property type="project" value="UniProtKB-SubCell"/>
</dbReference>
<evidence type="ECO:0000256" key="6">
    <source>
        <dbReference type="ARBA" id="ARBA00022824"/>
    </source>
</evidence>
<feature type="domain" description="Glycosyltransferase subfamily 4-like N-terminal" evidence="9">
    <location>
        <begin position="44"/>
        <end position="196"/>
    </location>
</feature>